<protein>
    <submittedName>
        <fullName evidence="2">Unannotated protein</fullName>
    </submittedName>
</protein>
<reference evidence="2" key="1">
    <citation type="submission" date="2020-05" db="EMBL/GenBank/DDBJ databases">
        <authorList>
            <person name="Chiriac C."/>
            <person name="Salcher M."/>
            <person name="Ghai R."/>
            <person name="Kavagutti S V."/>
        </authorList>
    </citation>
    <scope>NUCLEOTIDE SEQUENCE</scope>
</reference>
<proteinExistence type="predicted"/>
<accession>A0A6J7VCZ6</accession>
<gene>
    <name evidence="1" type="ORF">UFOPK3241_01073</name>
    <name evidence="2" type="ORF">UFOPK4401_00873</name>
</gene>
<evidence type="ECO:0000313" key="1">
    <source>
        <dbReference type="EMBL" id="CAB4844573.1"/>
    </source>
</evidence>
<dbReference type="EMBL" id="CAFBRB010000091">
    <property type="protein sequence ID" value="CAB5076051.1"/>
    <property type="molecule type" value="Genomic_DNA"/>
</dbReference>
<dbReference type="InterPro" id="IPR025447">
    <property type="entry name" value="DUF4192"/>
</dbReference>
<dbReference type="EMBL" id="CAFAZX010000068">
    <property type="protein sequence ID" value="CAB4844573.1"/>
    <property type="molecule type" value="Genomic_DNA"/>
</dbReference>
<evidence type="ECO:0000313" key="2">
    <source>
        <dbReference type="EMBL" id="CAB5076051.1"/>
    </source>
</evidence>
<dbReference type="AlphaFoldDB" id="A0A6J7VCZ6"/>
<sequence length="334" mass="35855">MTTLTSPHDLLAAIPFLIGYHPTDSLVLVSLKDESVGMAMRVDYPTLIDSKFSPDLTDSLLFHLTREGGDGALVIAYVPEDRNDGPMILETIAASLNEADIEVRESLIVQGGRWRSTLCSDELCCPPGGNELPEIAASRVAAEQVSQGHPMPLLDSHALVDSIAPLALSEDSDFIASVSTSHLSQKDGAISVIDLASRFIAGSIGSNRVADQMLSARVISALRDIQVRDFALGSHDGATIHIYAMMWQYLLRIAPTGYVAPIASLYAALCYENGEGALANRSLDRARVDEPSYSLAALLRKVFSAGWPPESFAAMRKDLHPKVCASIFDSPASS</sequence>
<dbReference type="Pfam" id="PF13830">
    <property type="entry name" value="DUF4192"/>
    <property type="match status" value="1"/>
</dbReference>
<organism evidence="2">
    <name type="scientific">freshwater metagenome</name>
    <dbReference type="NCBI Taxonomy" id="449393"/>
    <lineage>
        <taxon>unclassified sequences</taxon>
        <taxon>metagenomes</taxon>
        <taxon>ecological metagenomes</taxon>
    </lineage>
</organism>
<name>A0A6J7VCZ6_9ZZZZ</name>